<evidence type="ECO:0000313" key="5">
    <source>
        <dbReference type="Proteomes" id="UP000593566"/>
    </source>
</evidence>
<protein>
    <recommendedName>
        <fullName evidence="3">Membrane anchor Opy2 N-terminal domain-containing protein</fullName>
    </recommendedName>
</protein>
<dbReference type="InterPro" id="IPR018571">
    <property type="entry name" value="Membrane_anchor_Opy2_N"/>
</dbReference>
<keyword evidence="2" id="KW-0812">Transmembrane</keyword>
<feature type="compositionally biased region" description="Basic and acidic residues" evidence="1">
    <location>
        <begin position="331"/>
        <end position="343"/>
    </location>
</feature>
<gene>
    <name evidence="4" type="ORF">HO133_005888</name>
</gene>
<accession>A0A8H6F8H5</accession>
<evidence type="ECO:0000259" key="3">
    <source>
        <dbReference type="Pfam" id="PF09463"/>
    </source>
</evidence>
<dbReference type="AlphaFoldDB" id="A0A8H6F8H5"/>
<feature type="transmembrane region" description="Helical" evidence="2">
    <location>
        <begin position="73"/>
        <end position="96"/>
    </location>
</feature>
<feature type="compositionally biased region" description="Basic and acidic residues" evidence="1">
    <location>
        <begin position="447"/>
        <end position="458"/>
    </location>
</feature>
<dbReference type="RefSeq" id="XP_037147974.1">
    <property type="nucleotide sequence ID" value="XM_037296793.1"/>
</dbReference>
<feature type="compositionally biased region" description="Polar residues" evidence="1">
    <location>
        <begin position="264"/>
        <end position="276"/>
    </location>
</feature>
<dbReference type="EMBL" id="JACCJB010000022">
    <property type="protein sequence ID" value="KAF6218539.1"/>
    <property type="molecule type" value="Genomic_DNA"/>
</dbReference>
<keyword evidence="2" id="KW-1133">Transmembrane helix</keyword>
<evidence type="ECO:0000256" key="1">
    <source>
        <dbReference type="SAM" id="MobiDB-lite"/>
    </source>
</evidence>
<keyword evidence="5" id="KW-1185">Reference proteome</keyword>
<proteinExistence type="predicted"/>
<keyword evidence="2" id="KW-0472">Membrane</keyword>
<evidence type="ECO:0000313" key="4">
    <source>
        <dbReference type="EMBL" id="KAF6218539.1"/>
    </source>
</evidence>
<name>A0A8H6F8H5_9LECA</name>
<sequence length="491" mass="52638">MDLHGLGRYEVDFNAPHLFRRCATCPPEPPPCPSCASNEVCSLFAGGCNSCAVTMCTRMVAQPTSAPSSSGPAAGPIAGGVIGGVAVVCLMTFLVWRFCIKNRRVRFVENDWQDEESTEKSRDEFGMQRDARASVHSVRSIASTVLTRASNVIQIAYIPGVTNRSVVSTPDLVPPVPPIPAFSPAGTPQPHQQDQHFFMPSDLRDSTYSDYTVDRTSYARSSIAPSMPRGSFQSTAYRGSAVVNAIPAQTAICGKANPVAVKSNGKNSPVESRSSTPPLPIMDRKRHDLLKTNTTSPIVARLGVPKAVHVTKSQQNNIPVAANPSPVPSDRSNRSPTKLERHASVASSRHNPDSSTFDDASSSDEDSPADQSLMGHEKLPQFAKTASPSSRSIDPPVRSPSSAPDLRHSPALISSSSSPDSQARHFVSKEQKKKHKRSGSLNQIIEEATRRASREPRHGGLGSMGNIMTAWTGRDARGEGPFSDANAARTP</sequence>
<feature type="region of interest" description="Disordered" evidence="1">
    <location>
        <begin position="312"/>
        <end position="491"/>
    </location>
</feature>
<feature type="region of interest" description="Disordered" evidence="1">
    <location>
        <begin position="259"/>
        <end position="285"/>
    </location>
</feature>
<dbReference type="GeneID" id="59334293"/>
<evidence type="ECO:0000256" key="2">
    <source>
        <dbReference type="SAM" id="Phobius"/>
    </source>
</evidence>
<organism evidence="4 5">
    <name type="scientific">Letharia lupina</name>
    <dbReference type="NCBI Taxonomy" id="560253"/>
    <lineage>
        <taxon>Eukaryota</taxon>
        <taxon>Fungi</taxon>
        <taxon>Dikarya</taxon>
        <taxon>Ascomycota</taxon>
        <taxon>Pezizomycotina</taxon>
        <taxon>Lecanoromycetes</taxon>
        <taxon>OSLEUM clade</taxon>
        <taxon>Lecanoromycetidae</taxon>
        <taxon>Lecanorales</taxon>
        <taxon>Lecanorineae</taxon>
        <taxon>Parmeliaceae</taxon>
        <taxon>Letharia</taxon>
    </lineage>
</organism>
<reference evidence="4 5" key="1">
    <citation type="journal article" date="2020" name="Genomics">
        <title>Complete, high-quality genomes from long-read metagenomic sequencing of two wolf lichen thalli reveals enigmatic genome architecture.</title>
        <authorList>
            <person name="McKenzie S.K."/>
            <person name="Walston R.F."/>
            <person name="Allen J.L."/>
        </authorList>
    </citation>
    <scope>NUCLEOTIDE SEQUENCE [LARGE SCALE GENOMIC DNA]</scope>
    <source>
        <strain evidence="4">WasteWater1</strain>
    </source>
</reference>
<dbReference type="Proteomes" id="UP000593566">
    <property type="component" value="Unassembled WGS sequence"/>
</dbReference>
<dbReference type="Pfam" id="PF09463">
    <property type="entry name" value="Opy2"/>
    <property type="match status" value="1"/>
</dbReference>
<comment type="caution">
    <text evidence="4">The sequence shown here is derived from an EMBL/GenBank/DDBJ whole genome shotgun (WGS) entry which is preliminary data.</text>
</comment>
<feature type="domain" description="Membrane anchor Opy2 N-terminal" evidence="3">
    <location>
        <begin position="22"/>
        <end position="56"/>
    </location>
</feature>